<keyword evidence="3" id="KW-1185">Reference proteome</keyword>
<name>A0A0G4PTG0_PENC3</name>
<protein>
    <submittedName>
        <fullName evidence="2">Str. FM013</fullName>
    </submittedName>
</protein>
<reference evidence="2 3" key="1">
    <citation type="journal article" date="2014" name="Nat. Commun.">
        <title>Multiple recent horizontal transfers of a large genomic region in cheese making fungi.</title>
        <authorList>
            <person name="Cheeseman K."/>
            <person name="Ropars J."/>
            <person name="Renault P."/>
            <person name="Dupont J."/>
            <person name="Gouzy J."/>
            <person name="Branca A."/>
            <person name="Abraham A.L."/>
            <person name="Ceppi M."/>
            <person name="Conseiller E."/>
            <person name="Debuchy R."/>
            <person name="Malagnac F."/>
            <person name="Goarin A."/>
            <person name="Silar P."/>
            <person name="Lacoste S."/>
            <person name="Sallet E."/>
            <person name="Bensimon A."/>
            <person name="Giraud T."/>
            <person name="Brygoo Y."/>
        </authorList>
    </citation>
    <scope>NUCLEOTIDE SEQUENCE [LARGE SCALE GENOMIC DNA]</scope>
    <source>
        <strain evidence="3">FM 013</strain>
    </source>
</reference>
<evidence type="ECO:0000256" key="1">
    <source>
        <dbReference type="SAM" id="MobiDB-lite"/>
    </source>
</evidence>
<dbReference type="EMBL" id="HG793173">
    <property type="protein sequence ID" value="CRL29815.1"/>
    <property type="molecule type" value="Genomic_DNA"/>
</dbReference>
<dbReference type="AlphaFoldDB" id="A0A0G4PTG0"/>
<evidence type="ECO:0000313" key="2">
    <source>
        <dbReference type="EMBL" id="CRL29815.1"/>
    </source>
</evidence>
<dbReference type="Proteomes" id="UP000053732">
    <property type="component" value="Unassembled WGS sequence"/>
</dbReference>
<proteinExistence type="predicted"/>
<feature type="compositionally biased region" description="Basic and acidic residues" evidence="1">
    <location>
        <begin position="153"/>
        <end position="164"/>
    </location>
</feature>
<accession>A0A0G4PTG0</accession>
<feature type="region of interest" description="Disordered" evidence="1">
    <location>
        <begin position="143"/>
        <end position="164"/>
    </location>
</feature>
<organism evidence="2 3">
    <name type="scientific">Penicillium camemberti (strain FM 013)</name>
    <dbReference type="NCBI Taxonomy" id="1429867"/>
    <lineage>
        <taxon>Eukaryota</taxon>
        <taxon>Fungi</taxon>
        <taxon>Dikarya</taxon>
        <taxon>Ascomycota</taxon>
        <taxon>Pezizomycotina</taxon>
        <taxon>Eurotiomycetes</taxon>
        <taxon>Eurotiomycetidae</taxon>
        <taxon>Eurotiales</taxon>
        <taxon>Aspergillaceae</taxon>
        <taxon>Penicillium</taxon>
    </lineage>
</organism>
<gene>
    <name evidence="2" type="ORF">PCAMFM013_S040g000041</name>
</gene>
<feature type="compositionally biased region" description="Polar residues" evidence="1">
    <location>
        <begin position="143"/>
        <end position="152"/>
    </location>
</feature>
<evidence type="ECO:0000313" key="3">
    <source>
        <dbReference type="Proteomes" id="UP000053732"/>
    </source>
</evidence>
<sequence length="164" mass="18611">MDAMVKSDVVAPVLKCTWVISHAHVLSMDERSTFIDFRAFQGIEAGFCHPRLQALFALLPRYLGPCSDLPRCLVSKKRQGLSTKTEKEDQEVAEEIKYIHVQLLFPGTAGTTWVLSWHMSPATIKETNKSYWARRTEFTEQAESLIIPNSPSHPREKTGARRPN</sequence>